<dbReference type="Pfam" id="PF03466">
    <property type="entry name" value="LysR_substrate"/>
    <property type="match status" value="1"/>
</dbReference>
<comment type="similarity">
    <text evidence="1">Belongs to the LysR transcriptional regulatory family.</text>
</comment>
<keyword evidence="3" id="KW-0238">DNA-binding</keyword>
<keyword evidence="2" id="KW-0805">Transcription regulation</keyword>
<dbReference type="RefSeq" id="WP_090193006.1">
    <property type="nucleotide sequence ID" value="NZ_LT629785.1"/>
</dbReference>
<accession>A0A1H2EAG2</accession>
<dbReference type="PANTHER" id="PTHR30118:SF15">
    <property type="entry name" value="TRANSCRIPTIONAL REGULATORY PROTEIN"/>
    <property type="match status" value="1"/>
</dbReference>
<dbReference type="SUPFAM" id="SSF53850">
    <property type="entry name" value="Periplasmic binding protein-like II"/>
    <property type="match status" value="1"/>
</dbReference>
<dbReference type="GO" id="GO:0003677">
    <property type="term" value="F:DNA binding"/>
    <property type="evidence" value="ECO:0007669"/>
    <property type="project" value="UniProtKB-KW"/>
</dbReference>
<gene>
    <name evidence="6" type="ORF">SAMN05216296_0581</name>
</gene>
<name>A0A1H2EAG2_9PSED</name>
<dbReference type="EMBL" id="LT629785">
    <property type="protein sequence ID" value="SDT92100.1"/>
    <property type="molecule type" value="Genomic_DNA"/>
</dbReference>
<evidence type="ECO:0000256" key="4">
    <source>
        <dbReference type="ARBA" id="ARBA00023163"/>
    </source>
</evidence>
<dbReference type="PROSITE" id="PS50931">
    <property type="entry name" value="HTH_LYSR"/>
    <property type="match status" value="1"/>
</dbReference>
<evidence type="ECO:0000259" key="5">
    <source>
        <dbReference type="PROSITE" id="PS50931"/>
    </source>
</evidence>
<dbReference type="InterPro" id="IPR036388">
    <property type="entry name" value="WH-like_DNA-bd_sf"/>
</dbReference>
<dbReference type="PRINTS" id="PR00039">
    <property type="entry name" value="HTHLYSR"/>
</dbReference>
<dbReference type="InterPro" id="IPR036390">
    <property type="entry name" value="WH_DNA-bd_sf"/>
</dbReference>
<dbReference type="Proteomes" id="UP000243232">
    <property type="component" value="Chromosome I"/>
</dbReference>
<feature type="domain" description="HTH lysR-type" evidence="5">
    <location>
        <begin position="7"/>
        <end position="64"/>
    </location>
</feature>
<reference evidence="7" key="1">
    <citation type="submission" date="2016-10" db="EMBL/GenBank/DDBJ databases">
        <authorList>
            <person name="Varghese N."/>
            <person name="Submissions S."/>
        </authorList>
    </citation>
    <scope>NUCLEOTIDE SEQUENCE [LARGE SCALE GENOMIC DNA]</scope>
    <source>
        <strain evidence="7">DSM 17875</strain>
    </source>
</reference>
<evidence type="ECO:0000313" key="6">
    <source>
        <dbReference type="EMBL" id="SDT92100.1"/>
    </source>
</evidence>
<dbReference type="AlphaFoldDB" id="A0A1H2EAG2"/>
<dbReference type="Gene3D" id="1.10.10.10">
    <property type="entry name" value="Winged helix-like DNA-binding domain superfamily/Winged helix DNA-binding domain"/>
    <property type="match status" value="1"/>
</dbReference>
<evidence type="ECO:0000256" key="2">
    <source>
        <dbReference type="ARBA" id="ARBA00023015"/>
    </source>
</evidence>
<dbReference type="InterPro" id="IPR000847">
    <property type="entry name" value="LysR_HTH_N"/>
</dbReference>
<organism evidence="6 7">
    <name type="scientific">Pseudomonas pohangensis</name>
    <dbReference type="NCBI Taxonomy" id="364197"/>
    <lineage>
        <taxon>Bacteria</taxon>
        <taxon>Pseudomonadati</taxon>
        <taxon>Pseudomonadota</taxon>
        <taxon>Gammaproteobacteria</taxon>
        <taxon>Pseudomonadales</taxon>
        <taxon>Pseudomonadaceae</taxon>
        <taxon>Pseudomonas</taxon>
    </lineage>
</organism>
<dbReference type="SUPFAM" id="SSF46785">
    <property type="entry name" value="Winged helix' DNA-binding domain"/>
    <property type="match status" value="1"/>
</dbReference>
<evidence type="ECO:0000256" key="3">
    <source>
        <dbReference type="ARBA" id="ARBA00023125"/>
    </source>
</evidence>
<dbReference type="Gene3D" id="3.40.190.10">
    <property type="entry name" value="Periplasmic binding protein-like II"/>
    <property type="match status" value="2"/>
</dbReference>
<proteinExistence type="inferred from homology"/>
<dbReference type="OrthoDB" id="8839911at2"/>
<dbReference type="GO" id="GO:0003700">
    <property type="term" value="F:DNA-binding transcription factor activity"/>
    <property type="evidence" value="ECO:0007669"/>
    <property type="project" value="InterPro"/>
</dbReference>
<dbReference type="PANTHER" id="PTHR30118">
    <property type="entry name" value="HTH-TYPE TRANSCRIPTIONAL REGULATOR LEUO-RELATED"/>
    <property type="match status" value="1"/>
</dbReference>
<dbReference type="InterPro" id="IPR050389">
    <property type="entry name" value="LysR-type_TF"/>
</dbReference>
<protein>
    <submittedName>
        <fullName evidence="6">Transcriptional regulator, LysR family</fullName>
    </submittedName>
</protein>
<dbReference type="InterPro" id="IPR005119">
    <property type="entry name" value="LysR_subst-bd"/>
</dbReference>
<evidence type="ECO:0000256" key="1">
    <source>
        <dbReference type="ARBA" id="ARBA00009437"/>
    </source>
</evidence>
<sequence>MFNLRSIDLNLLPVFEAVYEERNLSRAAERLGMSQSAVSHALTRLRDLLRDDLFIRLPQGVQRTPLADLVYLRVRDSLAGVRDLLGETRVFDPATSERRFQVSIPHPLGPLLAQKMRDQLAVTAPGIVLEFNTRSLPVGLERKLEDGRVDLVVDWMVPQGGAFRTLELFNDCLMLVARPEHPGFMASGIGQLIATARFVVMRKRRRVEEIPFVQQVIGLIPEMQLLEMSEQLEVLLIASRTDRIGITPRSLGDLAKQSFGLELLPFTFGDKDIPISLIWHESRENDPAHAFLREQLASGMRQFARDNLLLPG</sequence>
<keyword evidence="7" id="KW-1185">Reference proteome</keyword>
<keyword evidence="4" id="KW-0804">Transcription</keyword>
<dbReference type="Pfam" id="PF00126">
    <property type="entry name" value="HTH_1"/>
    <property type="match status" value="1"/>
</dbReference>
<evidence type="ECO:0000313" key="7">
    <source>
        <dbReference type="Proteomes" id="UP000243232"/>
    </source>
</evidence>